<evidence type="ECO:0000259" key="9">
    <source>
        <dbReference type="PROSITE" id="PS51007"/>
    </source>
</evidence>
<dbReference type="STRING" id="571298.SAMN04488026_110111"/>
<dbReference type="SUPFAM" id="SSF46626">
    <property type="entry name" value="Cytochrome c"/>
    <property type="match status" value="1"/>
</dbReference>
<gene>
    <name evidence="10" type="ORF">SAMN04488026_110111</name>
</gene>
<evidence type="ECO:0000256" key="4">
    <source>
        <dbReference type="ARBA" id="ARBA00022660"/>
    </source>
</evidence>
<dbReference type="EMBL" id="FNEK01000101">
    <property type="protein sequence ID" value="SDL65231.1"/>
    <property type="molecule type" value="Genomic_DNA"/>
</dbReference>
<keyword evidence="7 8" id="KW-0408">Iron</keyword>
<dbReference type="GO" id="GO:0020037">
    <property type="term" value="F:heme binding"/>
    <property type="evidence" value="ECO:0007669"/>
    <property type="project" value="InterPro"/>
</dbReference>
<organism evidence="10 11">
    <name type="scientific">Aliiruegeria lutimaris</name>
    <dbReference type="NCBI Taxonomy" id="571298"/>
    <lineage>
        <taxon>Bacteria</taxon>
        <taxon>Pseudomonadati</taxon>
        <taxon>Pseudomonadota</taxon>
        <taxon>Alphaproteobacteria</taxon>
        <taxon>Rhodobacterales</taxon>
        <taxon>Roseobacteraceae</taxon>
        <taxon>Aliiruegeria</taxon>
    </lineage>
</organism>
<keyword evidence="2" id="KW-0813">Transport</keyword>
<dbReference type="GO" id="GO:0009055">
    <property type="term" value="F:electron transfer activity"/>
    <property type="evidence" value="ECO:0007669"/>
    <property type="project" value="InterPro"/>
</dbReference>
<keyword evidence="11" id="KW-1185">Reference proteome</keyword>
<dbReference type="OrthoDB" id="9811281at2"/>
<dbReference type="Gene3D" id="1.10.760.10">
    <property type="entry name" value="Cytochrome c-like domain"/>
    <property type="match status" value="1"/>
</dbReference>
<dbReference type="PRINTS" id="PR00605">
    <property type="entry name" value="CYTCHROMECIC"/>
</dbReference>
<keyword evidence="5 8" id="KW-0479">Metal-binding</keyword>
<dbReference type="RefSeq" id="WP_093164198.1">
    <property type="nucleotide sequence ID" value="NZ_FNEK01000101.1"/>
</dbReference>
<name>A0A1G9LU13_9RHOB</name>
<keyword evidence="3 8" id="KW-0349">Heme</keyword>
<comment type="cofactor">
    <cofactor evidence="1">
        <name>heme c</name>
        <dbReference type="ChEBI" id="CHEBI:61717"/>
    </cofactor>
</comment>
<dbReference type="PROSITE" id="PS51007">
    <property type="entry name" value="CYTC"/>
    <property type="match status" value="1"/>
</dbReference>
<dbReference type="GO" id="GO:0005506">
    <property type="term" value="F:iron ion binding"/>
    <property type="evidence" value="ECO:0007669"/>
    <property type="project" value="InterPro"/>
</dbReference>
<evidence type="ECO:0000313" key="11">
    <source>
        <dbReference type="Proteomes" id="UP000199382"/>
    </source>
</evidence>
<dbReference type="InterPro" id="IPR008168">
    <property type="entry name" value="Cyt_C_IC"/>
</dbReference>
<evidence type="ECO:0000256" key="7">
    <source>
        <dbReference type="ARBA" id="ARBA00023004"/>
    </source>
</evidence>
<evidence type="ECO:0000313" key="10">
    <source>
        <dbReference type="EMBL" id="SDL65231.1"/>
    </source>
</evidence>
<dbReference type="PANTHER" id="PTHR35008">
    <property type="entry name" value="BLL4482 PROTEIN-RELATED"/>
    <property type="match status" value="1"/>
</dbReference>
<evidence type="ECO:0000256" key="2">
    <source>
        <dbReference type="ARBA" id="ARBA00022448"/>
    </source>
</evidence>
<dbReference type="InterPro" id="IPR009056">
    <property type="entry name" value="Cyt_c-like_dom"/>
</dbReference>
<dbReference type="Pfam" id="PF00034">
    <property type="entry name" value="Cytochrom_C"/>
    <property type="match status" value="1"/>
</dbReference>
<evidence type="ECO:0000256" key="3">
    <source>
        <dbReference type="ARBA" id="ARBA00022617"/>
    </source>
</evidence>
<reference evidence="10 11" key="1">
    <citation type="submission" date="2016-10" db="EMBL/GenBank/DDBJ databases">
        <authorList>
            <person name="de Groot N.N."/>
        </authorList>
    </citation>
    <scope>NUCLEOTIDE SEQUENCE [LARGE SCALE GENOMIC DNA]</scope>
    <source>
        <strain evidence="10 11">DSM 25294</strain>
    </source>
</reference>
<dbReference type="PANTHER" id="PTHR35008:SF4">
    <property type="entry name" value="BLL4482 PROTEIN"/>
    <property type="match status" value="1"/>
</dbReference>
<evidence type="ECO:0000256" key="1">
    <source>
        <dbReference type="ARBA" id="ARBA00001926"/>
    </source>
</evidence>
<dbReference type="InterPro" id="IPR051459">
    <property type="entry name" value="Cytochrome_c-type_DH"/>
</dbReference>
<dbReference type="Proteomes" id="UP000199382">
    <property type="component" value="Unassembled WGS sequence"/>
</dbReference>
<evidence type="ECO:0000256" key="5">
    <source>
        <dbReference type="ARBA" id="ARBA00022723"/>
    </source>
</evidence>
<protein>
    <submittedName>
        <fullName evidence="10">Cytochrome c, mono-and diheme variants</fullName>
    </submittedName>
</protein>
<sequence>MRAVAVLAGAVVAGAGAWFLWGGQAESFGQPKTVNIEAGRALYQENCAACHGADLEGQVEDWRSPGEDGLLPAPPHDETGHTWHHGDMLLFNYTRLGGKETLARQGLEFQSGMPGFGDSLSDQEIWDIIDYIKSTWPRRVQEMQAVRTEAERQQQGQQ</sequence>
<keyword evidence="4" id="KW-0679">Respiratory chain</keyword>
<evidence type="ECO:0000256" key="8">
    <source>
        <dbReference type="PROSITE-ProRule" id="PRU00433"/>
    </source>
</evidence>
<dbReference type="AlphaFoldDB" id="A0A1G9LU13"/>
<accession>A0A1G9LU13</accession>
<proteinExistence type="predicted"/>
<dbReference type="InterPro" id="IPR036909">
    <property type="entry name" value="Cyt_c-like_dom_sf"/>
</dbReference>
<keyword evidence="6" id="KW-0249">Electron transport</keyword>
<feature type="domain" description="Cytochrome c" evidence="9">
    <location>
        <begin position="34"/>
        <end position="136"/>
    </location>
</feature>
<evidence type="ECO:0000256" key="6">
    <source>
        <dbReference type="ARBA" id="ARBA00022982"/>
    </source>
</evidence>